<dbReference type="RefSeq" id="XP_001320353.1">
    <property type="nucleotide sequence ID" value="XM_001320318.1"/>
</dbReference>
<name>A2EGP2_TRIV3</name>
<dbReference type="KEGG" id="tva:4766032"/>
<evidence type="ECO:0000313" key="2">
    <source>
        <dbReference type="Proteomes" id="UP000001542"/>
    </source>
</evidence>
<keyword evidence="2" id="KW-1185">Reference proteome</keyword>
<dbReference type="EMBL" id="DS113384">
    <property type="protein sequence ID" value="EAY08130.1"/>
    <property type="molecule type" value="Genomic_DNA"/>
</dbReference>
<sequence length="322" mass="35324">MSMLESLWESYIGTNLVGSYFINNHTRIDTAQNMQCFAFQCSFNTISNSAIYISKSDNTTLLHVKCLFQSCRNSGNGGSVYFYNSGTGPIFQIQFCASECNSNGDGIFVISNCRDSRSFEGTIFNSGDLSTGYGPITTWYDDVIAKSNNISYCKGVYSSGIFNEQSANLWNTSYCTYSSGIANQFGAVMCSGNAVVNSCNIINNSELLDSEGIVNNYARTLTISKCCLMNNNPNGVGKLFKVANSLIIISCYYDSYTFSGNSPTVQETTSKFINALSHLSTANCIAVIPFISQNEKHLETEERGSLHKGDVSELIFMAFMAY</sequence>
<dbReference type="AlphaFoldDB" id="A2EGP2"/>
<reference evidence="1" key="1">
    <citation type="submission" date="2006-10" db="EMBL/GenBank/DDBJ databases">
        <authorList>
            <person name="Amadeo P."/>
            <person name="Zhao Q."/>
            <person name="Wortman J."/>
            <person name="Fraser-Liggett C."/>
            <person name="Carlton J."/>
        </authorList>
    </citation>
    <scope>NUCLEOTIDE SEQUENCE</scope>
    <source>
        <strain evidence="1">G3</strain>
    </source>
</reference>
<accession>A2EGP2</accession>
<proteinExistence type="predicted"/>
<dbReference type="VEuPathDB" id="TrichDB:TVAG_302170"/>
<protein>
    <recommendedName>
        <fullName evidence="3">Right handed beta helix domain-containing protein</fullName>
    </recommendedName>
</protein>
<reference evidence="1" key="2">
    <citation type="journal article" date="2007" name="Science">
        <title>Draft genome sequence of the sexually transmitted pathogen Trichomonas vaginalis.</title>
        <authorList>
            <person name="Carlton J.M."/>
            <person name="Hirt R.P."/>
            <person name="Silva J.C."/>
            <person name="Delcher A.L."/>
            <person name="Schatz M."/>
            <person name="Zhao Q."/>
            <person name="Wortman J.R."/>
            <person name="Bidwell S.L."/>
            <person name="Alsmark U.C.M."/>
            <person name="Besteiro S."/>
            <person name="Sicheritz-Ponten T."/>
            <person name="Noel C.J."/>
            <person name="Dacks J.B."/>
            <person name="Foster P.G."/>
            <person name="Simillion C."/>
            <person name="Van de Peer Y."/>
            <person name="Miranda-Saavedra D."/>
            <person name="Barton G.J."/>
            <person name="Westrop G.D."/>
            <person name="Mueller S."/>
            <person name="Dessi D."/>
            <person name="Fiori P.L."/>
            <person name="Ren Q."/>
            <person name="Paulsen I."/>
            <person name="Zhang H."/>
            <person name="Bastida-Corcuera F.D."/>
            <person name="Simoes-Barbosa A."/>
            <person name="Brown M.T."/>
            <person name="Hayes R.D."/>
            <person name="Mukherjee M."/>
            <person name="Okumura C.Y."/>
            <person name="Schneider R."/>
            <person name="Smith A.J."/>
            <person name="Vanacova S."/>
            <person name="Villalvazo M."/>
            <person name="Haas B.J."/>
            <person name="Pertea M."/>
            <person name="Feldblyum T.V."/>
            <person name="Utterback T.R."/>
            <person name="Shu C.L."/>
            <person name="Osoegawa K."/>
            <person name="de Jong P.J."/>
            <person name="Hrdy I."/>
            <person name="Horvathova L."/>
            <person name="Zubacova Z."/>
            <person name="Dolezal P."/>
            <person name="Malik S.B."/>
            <person name="Logsdon J.M. Jr."/>
            <person name="Henze K."/>
            <person name="Gupta A."/>
            <person name="Wang C.C."/>
            <person name="Dunne R.L."/>
            <person name="Upcroft J.A."/>
            <person name="Upcroft P."/>
            <person name="White O."/>
            <person name="Salzberg S.L."/>
            <person name="Tang P."/>
            <person name="Chiu C.-H."/>
            <person name="Lee Y.-S."/>
            <person name="Embley T.M."/>
            <person name="Coombs G.H."/>
            <person name="Mottram J.C."/>
            <person name="Tachezy J."/>
            <person name="Fraser-Liggett C.M."/>
            <person name="Johnson P.J."/>
        </authorList>
    </citation>
    <scope>NUCLEOTIDE SEQUENCE [LARGE SCALE GENOMIC DNA]</scope>
    <source>
        <strain evidence="1">G3</strain>
    </source>
</reference>
<dbReference type="InParanoid" id="A2EGP2"/>
<evidence type="ECO:0000313" key="1">
    <source>
        <dbReference type="EMBL" id="EAY08130.1"/>
    </source>
</evidence>
<organism evidence="1 2">
    <name type="scientific">Trichomonas vaginalis (strain ATCC PRA-98 / G3)</name>
    <dbReference type="NCBI Taxonomy" id="412133"/>
    <lineage>
        <taxon>Eukaryota</taxon>
        <taxon>Metamonada</taxon>
        <taxon>Parabasalia</taxon>
        <taxon>Trichomonadida</taxon>
        <taxon>Trichomonadidae</taxon>
        <taxon>Trichomonas</taxon>
    </lineage>
</organism>
<dbReference type="Proteomes" id="UP000001542">
    <property type="component" value="Unassembled WGS sequence"/>
</dbReference>
<evidence type="ECO:0008006" key="3">
    <source>
        <dbReference type="Google" id="ProtNLM"/>
    </source>
</evidence>
<gene>
    <name evidence="1" type="ORF">TVAG_302170</name>
</gene>
<dbReference type="VEuPathDB" id="TrichDB:TVAGG3_0173170"/>